<reference evidence="2 3" key="1">
    <citation type="submission" date="2019-04" db="EMBL/GenBank/DDBJ databases">
        <authorList>
            <consortium name="Pathogen Informatics"/>
        </authorList>
    </citation>
    <scope>NUCLEOTIDE SEQUENCE [LARGE SCALE GENOMIC DNA]</scope>
    <source>
        <strain evidence="2 3">NCTC9185</strain>
    </source>
</reference>
<organism evidence="2 3">
    <name type="scientific">Raoultella terrigena</name>
    <name type="common">Klebsiella terrigena</name>
    <dbReference type="NCBI Taxonomy" id="577"/>
    <lineage>
        <taxon>Bacteria</taxon>
        <taxon>Pseudomonadati</taxon>
        <taxon>Pseudomonadota</taxon>
        <taxon>Gammaproteobacteria</taxon>
        <taxon>Enterobacterales</taxon>
        <taxon>Enterobacteriaceae</taxon>
        <taxon>Klebsiella/Raoultella group</taxon>
        <taxon>Raoultella</taxon>
    </lineage>
</organism>
<evidence type="ECO:0000313" key="3">
    <source>
        <dbReference type="Proteomes" id="UP000339249"/>
    </source>
</evidence>
<evidence type="ECO:0000256" key="1">
    <source>
        <dbReference type="SAM" id="Phobius"/>
    </source>
</evidence>
<name>A0A4V6J1P9_RAOTE</name>
<dbReference type="EMBL" id="CABDVU010000001">
    <property type="protein sequence ID" value="VTN11024.1"/>
    <property type="molecule type" value="Genomic_DNA"/>
</dbReference>
<dbReference type="AlphaFoldDB" id="A0A4V6J1P9"/>
<evidence type="ECO:0000313" key="2">
    <source>
        <dbReference type="EMBL" id="VTN11024.1"/>
    </source>
</evidence>
<keyword evidence="1" id="KW-0812">Transmembrane</keyword>
<protein>
    <submittedName>
        <fullName evidence="2">Uncharacterized protein</fullName>
    </submittedName>
</protein>
<gene>
    <name evidence="2" type="ORF">NCTC9185_02967</name>
</gene>
<keyword evidence="1" id="KW-0472">Membrane</keyword>
<accession>A0A4V6J1P9</accession>
<feature type="transmembrane region" description="Helical" evidence="1">
    <location>
        <begin position="6"/>
        <end position="23"/>
    </location>
</feature>
<keyword evidence="1" id="KW-1133">Transmembrane helix</keyword>
<dbReference type="Proteomes" id="UP000339249">
    <property type="component" value="Unassembled WGS sequence"/>
</dbReference>
<sequence length="52" mass="5369">MDSGSPLGVAIGGIIVAHLIVLLDSWRVTFVVVASSPCCWVCGMANSARPPD</sequence>
<proteinExistence type="predicted"/>